<evidence type="ECO:0000313" key="4">
    <source>
        <dbReference type="Proteomes" id="UP000659654"/>
    </source>
</evidence>
<dbReference type="PANTHER" id="PTHR47966">
    <property type="entry name" value="BETA-SITE APP-CLEAVING ENZYME, ISOFORM A-RELATED"/>
    <property type="match status" value="1"/>
</dbReference>
<dbReference type="PANTHER" id="PTHR47966:SF8">
    <property type="entry name" value="ASPARTIC PROTEASE 1-RELATED"/>
    <property type="match status" value="1"/>
</dbReference>
<dbReference type="GO" id="GO:0006508">
    <property type="term" value="P:proteolysis"/>
    <property type="evidence" value="ECO:0007669"/>
    <property type="project" value="InterPro"/>
</dbReference>
<feature type="domain" description="Peptidase A1" evidence="2">
    <location>
        <begin position="1"/>
        <end position="151"/>
    </location>
</feature>
<dbReference type="Pfam" id="PF00026">
    <property type="entry name" value="Asp"/>
    <property type="match status" value="1"/>
</dbReference>
<evidence type="ECO:0000313" key="3">
    <source>
        <dbReference type="EMBL" id="CAD5233648.1"/>
    </source>
</evidence>
<dbReference type="SUPFAM" id="SSF50630">
    <property type="entry name" value="Acid proteases"/>
    <property type="match status" value="1"/>
</dbReference>
<dbReference type="GO" id="GO:0005764">
    <property type="term" value="C:lysosome"/>
    <property type="evidence" value="ECO:0007669"/>
    <property type="project" value="TreeGrafter"/>
</dbReference>
<evidence type="ECO:0000259" key="2">
    <source>
        <dbReference type="PROSITE" id="PS51767"/>
    </source>
</evidence>
<accession>A0A7I8X3Y6</accession>
<dbReference type="Proteomes" id="UP000659654">
    <property type="component" value="Unassembled WGS sequence"/>
</dbReference>
<protein>
    <submittedName>
        <fullName evidence="3">(pine wood nematode) hypothetical protein</fullName>
    </submittedName>
</protein>
<dbReference type="InterPro" id="IPR001461">
    <property type="entry name" value="Aspartic_peptidase_A1"/>
</dbReference>
<dbReference type="EMBL" id="CAJFDI010000006">
    <property type="protein sequence ID" value="CAD5233648.1"/>
    <property type="molecule type" value="Genomic_DNA"/>
</dbReference>
<name>A0A7I8X3Y6_BURXY</name>
<reference evidence="3" key="1">
    <citation type="submission" date="2020-09" db="EMBL/GenBank/DDBJ databases">
        <authorList>
            <person name="Kikuchi T."/>
        </authorList>
    </citation>
    <scope>NUCLEOTIDE SEQUENCE</scope>
    <source>
        <strain evidence="3">Ka4C1</strain>
    </source>
</reference>
<organism evidence="3 4">
    <name type="scientific">Bursaphelenchus xylophilus</name>
    <name type="common">Pinewood nematode worm</name>
    <name type="synonym">Aphelenchoides xylophilus</name>
    <dbReference type="NCBI Taxonomy" id="6326"/>
    <lineage>
        <taxon>Eukaryota</taxon>
        <taxon>Metazoa</taxon>
        <taxon>Ecdysozoa</taxon>
        <taxon>Nematoda</taxon>
        <taxon>Chromadorea</taxon>
        <taxon>Rhabditida</taxon>
        <taxon>Tylenchina</taxon>
        <taxon>Tylenchomorpha</taxon>
        <taxon>Aphelenchoidea</taxon>
        <taxon>Aphelenchoididae</taxon>
        <taxon>Bursaphelenchus</taxon>
    </lineage>
</organism>
<dbReference type="AlphaFoldDB" id="A0A7I8X3Y6"/>
<comment type="similarity">
    <text evidence="1">Belongs to the peptidase A1 family.</text>
</comment>
<dbReference type="InterPro" id="IPR021109">
    <property type="entry name" value="Peptidase_aspartic_dom_sf"/>
</dbReference>
<evidence type="ECO:0000256" key="1">
    <source>
        <dbReference type="ARBA" id="ARBA00007447"/>
    </source>
</evidence>
<comment type="caution">
    <text evidence="3">The sequence shown here is derived from an EMBL/GenBank/DDBJ whole genome shotgun (WGS) entry which is preliminary data.</text>
</comment>
<dbReference type="PROSITE" id="PS51767">
    <property type="entry name" value="PEPTIDASE_A1"/>
    <property type="match status" value="1"/>
</dbReference>
<keyword evidence="4" id="KW-1185">Reference proteome</keyword>
<dbReference type="OrthoDB" id="5794195at2759"/>
<dbReference type="PRINTS" id="PR00792">
    <property type="entry name" value="PEPSIN"/>
</dbReference>
<proteinExistence type="inferred from homology"/>
<dbReference type="EMBL" id="CAJFCV020000006">
    <property type="protein sequence ID" value="CAG9128956.1"/>
    <property type="molecule type" value="Genomic_DNA"/>
</dbReference>
<dbReference type="InterPro" id="IPR033121">
    <property type="entry name" value="PEPTIDASE_A1"/>
</dbReference>
<sequence length="156" mass="17262">MAQNVRPKSIKSQVTRVTTPLFLCSLRFFCDAANSIGDTELPPAYAITDTGASPIVAPTADYQRIVRELGGRSREGVMPCDSDFVLHFKIGGQEYHVPAKQLLSNSGLFGDKNMCQLMLESGNFGFWILGDPFIRQYCQIHDFAGKRVGFAPVKQK</sequence>
<dbReference type="Gene3D" id="2.40.70.10">
    <property type="entry name" value="Acid Proteases"/>
    <property type="match status" value="1"/>
</dbReference>
<gene>
    <name evidence="3" type="ORF">BXYJ_LOCUS13739</name>
</gene>
<dbReference type="SMR" id="A0A7I8X3Y6"/>
<dbReference type="Proteomes" id="UP000582659">
    <property type="component" value="Unassembled WGS sequence"/>
</dbReference>
<dbReference type="GO" id="GO:0004190">
    <property type="term" value="F:aspartic-type endopeptidase activity"/>
    <property type="evidence" value="ECO:0007669"/>
    <property type="project" value="InterPro"/>
</dbReference>